<dbReference type="EMBL" id="KR815457">
    <property type="protein sequence ID" value="ALR70209.1"/>
    <property type="molecule type" value="Genomic_DNA"/>
</dbReference>
<dbReference type="EMBL" id="MG746625">
    <property type="protein sequence ID" value="AXE72118.1"/>
    <property type="molecule type" value="Genomic_DNA"/>
</dbReference>
<dbReference type="EMBL" id="KR815468">
    <property type="protein sequence ID" value="ALR71936.1"/>
    <property type="molecule type" value="Genomic_DNA"/>
</dbReference>
<keyword evidence="20" id="KW-1185">Reference proteome</keyword>
<dbReference type="EMBL" id="DQ813662">
    <property type="protein sequence ID" value="ABI13856.1"/>
    <property type="molecule type" value="Genomic_DNA"/>
</dbReference>
<name>A0A0S3J1R0_9ABAC</name>
<evidence type="ECO:0000313" key="15">
    <source>
        <dbReference type="EMBL" id="ALR72093.1"/>
    </source>
</evidence>
<dbReference type="Proteomes" id="UP000201348">
    <property type="component" value="Segment"/>
</dbReference>
<dbReference type="EMBL" id="KR815464">
    <property type="protein sequence ID" value="ALR71309.1"/>
    <property type="molecule type" value="Genomic_DNA"/>
</dbReference>
<dbReference type="EMBL" id="KR815456">
    <property type="protein sequence ID" value="ALR70052.1"/>
    <property type="molecule type" value="Genomic_DNA"/>
</dbReference>
<dbReference type="EMBL" id="KR815469">
    <property type="protein sequence ID" value="ALR72093.1"/>
    <property type="molecule type" value="Genomic_DNA"/>
</dbReference>
<dbReference type="EMBL" id="KR815458">
    <property type="protein sequence ID" value="ALR70366.1"/>
    <property type="molecule type" value="Genomic_DNA"/>
</dbReference>
<dbReference type="EMBL" id="KR815465">
    <property type="protein sequence ID" value="ALR71467.1"/>
    <property type="molecule type" value="Genomic_DNA"/>
</dbReference>
<evidence type="ECO:0000313" key="19">
    <source>
        <dbReference type="EMBL" id="AXE72265.1"/>
    </source>
</evidence>
<evidence type="ECO:0000313" key="3">
    <source>
        <dbReference type="EMBL" id="ALR70052.1"/>
    </source>
</evidence>
<evidence type="ECO:0000313" key="2">
    <source>
        <dbReference type="EMBL" id="ALR69894.1"/>
    </source>
</evidence>
<gene>
    <name evidence="14" type="ORF">AGNV_089</name>
</gene>
<evidence type="ECO:0000313" key="17">
    <source>
        <dbReference type="EMBL" id="ALR72409.1"/>
    </source>
</evidence>
<reference evidence="14" key="3">
    <citation type="journal article" date="2015" name="Genome Biol. Evol.">
        <title>The Pangenome of the Anticarsia gemmatalis Multiple Nucleopolyhedrovirus (AgMNPV).</title>
        <authorList>
            <person name="Brito A.F."/>
            <person name="Braconi C.T."/>
            <person name="Weidmann M."/>
            <person name="Dilcher M."/>
            <person name="Alves J.M."/>
            <person name="Gruber A."/>
            <person name="Zanotto P.M."/>
        </authorList>
    </citation>
    <scope>NUCLEOTIDE SEQUENCE</scope>
    <source>
        <strain evidence="2">AgMNPV-26</strain>
        <strain evidence="3">AgMNPV-27</strain>
        <strain evidence="4">AgMNPV-28</strain>
        <strain evidence="5">AgMNPV-29</strain>
        <strain evidence="6">AgMNPV-30</strain>
        <strain evidence="7">AgMNPV-31</strain>
        <strain evidence="8">AgMNPV-32</strain>
        <strain evidence="9">AgMNPV-33</strain>
        <strain evidence="10">AgMNPV-34</strain>
        <strain evidence="11">AgMNPV-35</strain>
        <strain evidence="12">AgMNPV-36</strain>
        <strain evidence="13">AgMNPV-38</strain>
        <strain evidence="14">AgMNPV-39</strain>
        <strain evidence="15">AgMNPV-40</strain>
        <strain evidence="16">AgMNPV-42</strain>
        <strain evidence="17">AgMNPV-43</strain>
    </source>
</reference>
<evidence type="ECO:0000313" key="18">
    <source>
        <dbReference type="EMBL" id="AXE72118.1"/>
    </source>
</evidence>
<reference evidence="1" key="2">
    <citation type="submission" date="2006-06" db="EMBL/GenBank/DDBJ databases">
        <authorList>
            <person name="Oliveira J.V.C."/>
            <person name="Wolff J.L.C."/>
            <person name="Garcia-Maruniak A."/>
            <person name="Ribeiro B.M."/>
            <person name="Castro M.E.B."/>
            <person name="Souza M.L."/>
            <person name="Moscardi F."/>
            <person name="Maruniak J.E."/>
            <person name="Zanotto P.M.A."/>
        </authorList>
    </citation>
    <scope>NUCLEOTIDE SEQUENCE</scope>
    <source>
        <strain evidence="1">AgMNPV-2D</strain>
    </source>
</reference>
<evidence type="ECO:0000313" key="13">
    <source>
        <dbReference type="EMBL" id="ALR71779.1"/>
    </source>
</evidence>
<evidence type="ECO:0000313" key="16">
    <source>
        <dbReference type="EMBL" id="ALR72252.1"/>
    </source>
</evidence>
<dbReference type="EMBL" id="KR815467">
    <property type="protein sequence ID" value="ALR71779.1"/>
    <property type="molecule type" value="Genomic_DNA"/>
</dbReference>
<evidence type="ECO:0000313" key="14">
    <source>
        <dbReference type="EMBL" id="ALR71936.1"/>
    </source>
</evidence>
<dbReference type="InterPro" id="IPR022594">
    <property type="entry name" value="AcMNPV_30.6kDa"/>
</dbReference>
<accession>A0A0S3J1R0</accession>
<accession>Q06KJ5</accession>
<dbReference type="EMBL" id="KR815459">
    <property type="protein sequence ID" value="ALR70522.1"/>
    <property type="molecule type" value="Genomic_DNA"/>
</dbReference>
<reference evidence="1 20" key="1">
    <citation type="journal article" date="2006" name="J. Gen. Virol.">
        <title>Genome of the most widely used viral biopesticide: Anticarsia gemmatalis multiple nucleopolyhedrovirus.</title>
        <authorList>
            <person name="Oliveira J.V."/>
            <person name="Wolff J.L."/>
            <person name="Garcia-Maruniak A."/>
            <person name="Ribeiro B.M."/>
            <person name="de Castro M.E."/>
            <person name="de Souza M.L."/>
            <person name="Moscardi F."/>
            <person name="Maruniak J.E."/>
            <person name="Zanotto P.M."/>
        </authorList>
    </citation>
    <scope>NUCLEOTIDE SEQUENCE [LARGE SCALE GENOMIC DNA]</scope>
    <source>
        <strain evidence="1">AgMNPV-2D</strain>
    </source>
</reference>
<evidence type="ECO:0000313" key="4">
    <source>
        <dbReference type="EMBL" id="ALR70209.1"/>
    </source>
</evidence>
<dbReference type="EMBL" id="KR815463">
    <property type="protein sequence ID" value="ALR71151.1"/>
    <property type="molecule type" value="Genomic_DNA"/>
</dbReference>
<organism evidence="14">
    <name type="scientific">Anticarsia gemmatalis multiple nucleopolyhedrovirus</name>
    <dbReference type="NCBI Taxonomy" id="268591"/>
    <lineage>
        <taxon>Viruses</taxon>
        <taxon>Viruses incertae sedis</taxon>
        <taxon>Naldaviricetes</taxon>
        <taxon>Lefavirales</taxon>
        <taxon>Baculoviridae</taxon>
        <taxon>Alphabaculovirus</taxon>
        <taxon>Alphabaculovirus angemmatalis</taxon>
    </lineage>
</organism>
<sequence length="177" mass="20106">MTSCENPISTTVKDARPDQKIVHGAAEEYTVDGLKLKPAYVEYYKQLQAIVDFSVMTLSKQLNMKDYDEVYSLGRQLYEIMRGLFVDEPFKLWLEANAAQLATDKAFRDNIYKILEEQLQATVTITQSNTFKNAIINVLNNELSDDAVKYDTSCGYVKPNCIVSTFNCCTLSFKPPQ</sequence>
<dbReference type="EMBL" id="KR815462">
    <property type="protein sequence ID" value="ALR70994.1"/>
    <property type="molecule type" value="Genomic_DNA"/>
</dbReference>
<evidence type="ECO:0000313" key="1">
    <source>
        <dbReference type="EMBL" id="ABI13856.1"/>
    </source>
</evidence>
<dbReference type="EMBL" id="KR815460">
    <property type="protein sequence ID" value="ALR70679.1"/>
    <property type="molecule type" value="Genomic_DNA"/>
</dbReference>
<evidence type="ECO:0000313" key="20">
    <source>
        <dbReference type="Proteomes" id="UP000201348"/>
    </source>
</evidence>
<dbReference type="EMBL" id="KR815461">
    <property type="protein sequence ID" value="ALR70836.1"/>
    <property type="molecule type" value="Genomic_DNA"/>
</dbReference>
<dbReference type="Pfam" id="PF10866">
    <property type="entry name" value="DUF2704"/>
    <property type="match status" value="1"/>
</dbReference>
<dbReference type="EMBL" id="KR815455">
    <property type="protein sequence ID" value="ALR69894.1"/>
    <property type="molecule type" value="Genomic_DNA"/>
</dbReference>
<evidence type="ECO:0000313" key="5">
    <source>
        <dbReference type="EMBL" id="ALR70366.1"/>
    </source>
</evidence>
<evidence type="ECO:0000313" key="7">
    <source>
        <dbReference type="EMBL" id="ALR70679.1"/>
    </source>
</evidence>
<evidence type="ECO:0000313" key="6">
    <source>
        <dbReference type="EMBL" id="ALR70522.1"/>
    </source>
</evidence>
<evidence type="ECO:0000313" key="11">
    <source>
        <dbReference type="EMBL" id="ALR71309.1"/>
    </source>
</evidence>
<reference evidence="1" key="4">
    <citation type="submission" date="2015-05" db="EMBL/GenBank/DDBJ databases">
        <title>The genome evolution of wild-type isolates of Anticarsia gemmatalis multiple nucleopolyhedrovirus.</title>
        <authorList>
            <person name="Brito A.F."/>
            <person name="Braconi C.T."/>
            <person name="Weidmann M."/>
            <person name="Dilcher M."/>
            <person name="Alves J.M.P."/>
            <person name="Gruber A."/>
            <person name="Zanotto P.M.A."/>
        </authorList>
    </citation>
    <scope>NUCLEOTIDE SEQUENCE</scope>
    <source>
        <strain evidence="1">AgMNPV-2D</strain>
    </source>
</reference>
<dbReference type="EMBL" id="KR815471">
    <property type="protein sequence ID" value="ALR72409.1"/>
    <property type="molecule type" value="Genomic_DNA"/>
</dbReference>
<protein>
    <submittedName>
        <fullName evidence="14">Uncharacterized protein</fullName>
    </submittedName>
</protein>
<evidence type="ECO:0000313" key="10">
    <source>
        <dbReference type="EMBL" id="ALR71151.1"/>
    </source>
</evidence>
<proteinExistence type="predicted"/>
<dbReference type="EMBL" id="MG746626">
    <property type="protein sequence ID" value="AXE72265.1"/>
    <property type="molecule type" value="Genomic_DNA"/>
</dbReference>
<dbReference type="EMBL" id="KR815470">
    <property type="protein sequence ID" value="ALR72252.1"/>
    <property type="molecule type" value="Genomic_DNA"/>
</dbReference>
<evidence type="ECO:0000313" key="9">
    <source>
        <dbReference type="EMBL" id="ALR70994.1"/>
    </source>
</evidence>
<evidence type="ECO:0000313" key="12">
    <source>
        <dbReference type="EMBL" id="ALR71467.1"/>
    </source>
</evidence>
<evidence type="ECO:0000313" key="8">
    <source>
        <dbReference type="EMBL" id="ALR70836.1"/>
    </source>
</evidence>
<reference evidence="18" key="5">
    <citation type="submission" date="2018-01" db="EMBL/GenBank/DDBJ databases">
        <title>Biological and molecular characterization of two Anticarsia gemmatalis Multiple Nucleopolyhedrovirus clones exhibiting contrasting virulence variants.</title>
        <authorList>
            <person name="Ferreira B.C."/>
            <person name="Silva A.M.R."/>
            <person name="Melo F.L."/>
            <person name="Sanches M.M."/>
            <person name="Moscardi F."/>
            <person name="Ribeiro B.M."/>
            <person name="Sousa M.L."/>
        </authorList>
    </citation>
    <scope>NUCLEOTIDE SEQUENCE</scope>
    <source>
        <strain evidence="18">Ag-01</strain>
        <strain evidence="19">Ag-16</strain>
    </source>
</reference>